<keyword evidence="2" id="KW-1185">Reference proteome</keyword>
<reference evidence="1" key="1">
    <citation type="submission" date="2022-07" db="EMBL/GenBank/DDBJ databases">
        <title>Genome Sequence of Lecanicillium saksenae.</title>
        <authorList>
            <person name="Buettner E."/>
        </authorList>
    </citation>
    <scope>NUCLEOTIDE SEQUENCE</scope>
    <source>
        <strain evidence="1">VT-O1</strain>
    </source>
</reference>
<proteinExistence type="predicted"/>
<comment type="caution">
    <text evidence="1">The sequence shown here is derived from an EMBL/GenBank/DDBJ whole genome shotgun (WGS) entry which is preliminary data.</text>
</comment>
<evidence type="ECO:0000313" key="2">
    <source>
        <dbReference type="Proteomes" id="UP001148737"/>
    </source>
</evidence>
<gene>
    <name evidence="1" type="ORF">NLG97_g3739</name>
</gene>
<dbReference type="EMBL" id="JANAKD010000328">
    <property type="protein sequence ID" value="KAJ3494953.1"/>
    <property type="molecule type" value="Genomic_DNA"/>
</dbReference>
<evidence type="ECO:0000313" key="1">
    <source>
        <dbReference type="EMBL" id="KAJ3494953.1"/>
    </source>
</evidence>
<dbReference type="Proteomes" id="UP001148737">
    <property type="component" value="Unassembled WGS sequence"/>
</dbReference>
<organism evidence="1 2">
    <name type="scientific">Lecanicillium saksenae</name>
    <dbReference type="NCBI Taxonomy" id="468837"/>
    <lineage>
        <taxon>Eukaryota</taxon>
        <taxon>Fungi</taxon>
        <taxon>Dikarya</taxon>
        <taxon>Ascomycota</taxon>
        <taxon>Pezizomycotina</taxon>
        <taxon>Sordariomycetes</taxon>
        <taxon>Hypocreomycetidae</taxon>
        <taxon>Hypocreales</taxon>
        <taxon>Cordycipitaceae</taxon>
        <taxon>Lecanicillium</taxon>
    </lineage>
</organism>
<accession>A0ACC1QYF6</accession>
<protein>
    <submittedName>
        <fullName evidence="1">Uncharacterized protein</fullName>
    </submittedName>
</protein>
<name>A0ACC1QYF6_9HYPO</name>
<sequence>MGNSDRRGIARVTMVGEVLSRTIVLAMVIVAIIVGATSIYPKGFTVMFATAGIAILFELALLLRACFYILKPSAYNLTNLRGGILIAIQSVLLALFIIAAVFAFRDYSKEPGYASRAQAAVYGRRIACGVLIMASILFQIVPTVIVIAKLSQDTDEVARVKSKASVDEKANTRSR</sequence>